<protein>
    <submittedName>
        <fullName evidence="4">G_PROTEIN_RECEP_F1_2 domain-containing protein</fullName>
    </submittedName>
</protein>
<dbReference type="Proteomes" id="UP000050741">
    <property type="component" value="Unassembled WGS sequence"/>
</dbReference>
<accession>A0A183CDV3</accession>
<evidence type="ECO:0000313" key="4">
    <source>
        <dbReference type="WBParaSite" id="GPLIN_001105700"/>
    </source>
</evidence>
<sequence>MLVLVFGALRYLPGASSADLPLPPHPMPSSREQASAGAVQFAPEPELFSWPRSRSCSIGSGVVQLAPASELFSWPRNRSCSIGSGVVQLAPAPELKEHRANVMLVVIIVKFLISDILPTVLDVFETFIGNEVFMASPLATLWVDFSNFLLVINCSTNFWVFLLYVRGFRQRCVHLIANSFRCTPQSPRQHDEVTN</sequence>
<reference evidence="3" key="1">
    <citation type="submission" date="2014-05" db="EMBL/GenBank/DDBJ databases">
        <title>The genome and life-stage specific transcriptomes of Globodera pallida elucidate key aspects of plant parasitism by a cyst nematode.</title>
        <authorList>
            <person name="Cotton J.A."/>
            <person name="Lilley C.J."/>
            <person name="Jones L.M."/>
            <person name="Kikuchi T."/>
            <person name="Reid A.J."/>
            <person name="Thorpe P."/>
            <person name="Tsai I.J."/>
            <person name="Beasley H."/>
            <person name="Blok V."/>
            <person name="Cock P.J.A."/>
            <person name="Van den Akker S.E."/>
            <person name="Holroyd N."/>
            <person name="Hunt M."/>
            <person name="Mantelin S."/>
            <person name="Naghra H."/>
            <person name="Pain A."/>
            <person name="Palomares-Rius J.E."/>
            <person name="Zarowiecki M."/>
            <person name="Berriman M."/>
            <person name="Jones J.T."/>
            <person name="Urwin P.E."/>
        </authorList>
    </citation>
    <scope>NUCLEOTIDE SEQUENCE [LARGE SCALE GENOMIC DNA]</scope>
    <source>
        <strain evidence="3">Lindley</strain>
    </source>
</reference>
<proteinExistence type="predicted"/>
<name>A0A183CDV3_GLOPA</name>
<dbReference type="Gene3D" id="1.20.1070.10">
    <property type="entry name" value="Rhodopsin 7-helix transmembrane proteins"/>
    <property type="match status" value="1"/>
</dbReference>
<dbReference type="SUPFAM" id="SSF81321">
    <property type="entry name" value="Family A G protein-coupled receptor-like"/>
    <property type="match status" value="1"/>
</dbReference>
<dbReference type="AlphaFoldDB" id="A0A183CDV3"/>
<reference evidence="4" key="2">
    <citation type="submission" date="2016-06" db="UniProtKB">
        <authorList>
            <consortium name="WormBaseParasite"/>
        </authorList>
    </citation>
    <scope>IDENTIFICATION</scope>
</reference>
<dbReference type="PANTHER" id="PTHR46641">
    <property type="entry name" value="FMRFAMIDE RECEPTOR-RELATED"/>
    <property type="match status" value="1"/>
</dbReference>
<keyword evidence="3" id="KW-1185">Reference proteome</keyword>
<keyword evidence="1" id="KW-0812">Transmembrane</keyword>
<evidence type="ECO:0000256" key="1">
    <source>
        <dbReference type="SAM" id="Phobius"/>
    </source>
</evidence>
<keyword evidence="1" id="KW-0472">Membrane</keyword>
<dbReference type="InterPro" id="IPR052954">
    <property type="entry name" value="GPCR-Ligand_Int"/>
</dbReference>
<feature type="chain" id="PRO_5008147470" evidence="2">
    <location>
        <begin position="18"/>
        <end position="195"/>
    </location>
</feature>
<dbReference type="WBParaSite" id="GPLIN_001105700">
    <property type="protein sequence ID" value="GPLIN_001105700"/>
    <property type="gene ID" value="GPLIN_001105700"/>
</dbReference>
<dbReference type="PANTHER" id="PTHR46641:SF14">
    <property type="entry name" value="G-PROTEIN COUPLED RECEPTORS FAMILY 1 PROFILE DOMAIN-CONTAINING PROTEIN"/>
    <property type="match status" value="1"/>
</dbReference>
<evidence type="ECO:0000313" key="3">
    <source>
        <dbReference type="Proteomes" id="UP000050741"/>
    </source>
</evidence>
<feature type="transmembrane region" description="Helical" evidence="1">
    <location>
        <begin position="145"/>
        <end position="165"/>
    </location>
</feature>
<keyword evidence="2" id="KW-0732">Signal</keyword>
<evidence type="ECO:0000256" key="2">
    <source>
        <dbReference type="SAM" id="SignalP"/>
    </source>
</evidence>
<keyword evidence="1" id="KW-1133">Transmembrane helix</keyword>
<organism evidence="3 4">
    <name type="scientific">Globodera pallida</name>
    <name type="common">Potato cyst nematode worm</name>
    <name type="synonym">Heterodera pallida</name>
    <dbReference type="NCBI Taxonomy" id="36090"/>
    <lineage>
        <taxon>Eukaryota</taxon>
        <taxon>Metazoa</taxon>
        <taxon>Ecdysozoa</taxon>
        <taxon>Nematoda</taxon>
        <taxon>Chromadorea</taxon>
        <taxon>Rhabditida</taxon>
        <taxon>Tylenchina</taxon>
        <taxon>Tylenchomorpha</taxon>
        <taxon>Tylenchoidea</taxon>
        <taxon>Heteroderidae</taxon>
        <taxon>Heteroderinae</taxon>
        <taxon>Globodera</taxon>
    </lineage>
</organism>
<feature type="signal peptide" evidence="2">
    <location>
        <begin position="1"/>
        <end position="17"/>
    </location>
</feature>